<dbReference type="Pfam" id="PF00589">
    <property type="entry name" value="Phage_integrase"/>
    <property type="match status" value="1"/>
</dbReference>
<comment type="similarity">
    <text evidence="1">Belongs to the 'phage' integrase family.</text>
</comment>
<dbReference type="HOGENOM" id="CLU_773676_0_0_11"/>
<dbReference type="InterPro" id="IPR050090">
    <property type="entry name" value="Tyrosine_recombinase_XerCD"/>
</dbReference>
<dbReference type="GO" id="GO:0003677">
    <property type="term" value="F:DNA binding"/>
    <property type="evidence" value="ECO:0007669"/>
    <property type="project" value="UniProtKB-KW"/>
</dbReference>
<dbReference type="Gene3D" id="1.10.443.10">
    <property type="entry name" value="Intergrase catalytic core"/>
    <property type="match status" value="1"/>
</dbReference>
<dbReference type="KEGG" id="amq:AMETH_3886"/>
<dbReference type="InterPro" id="IPR011010">
    <property type="entry name" value="DNA_brk_join_enz"/>
</dbReference>
<dbReference type="Proteomes" id="UP000062973">
    <property type="component" value="Chromosome"/>
</dbReference>
<dbReference type="PROSITE" id="PS51898">
    <property type="entry name" value="TYR_RECOMBINASE"/>
    <property type="match status" value="1"/>
</dbReference>
<accession>A0A076MSS2</accession>
<name>A0A076MSS2_AMYME</name>
<dbReference type="SUPFAM" id="SSF56349">
    <property type="entry name" value="DNA breaking-rejoining enzymes"/>
    <property type="match status" value="1"/>
</dbReference>
<dbReference type="PANTHER" id="PTHR30349">
    <property type="entry name" value="PHAGE INTEGRASE-RELATED"/>
    <property type="match status" value="1"/>
</dbReference>
<dbReference type="GO" id="GO:0015074">
    <property type="term" value="P:DNA integration"/>
    <property type="evidence" value="ECO:0007669"/>
    <property type="project" value="InterPro"/>
</dbReference>
<gene>
    <name evidence="5" type="ORF">AMETH_3886</name>
</gene>
<dbReference type="InterPro" id="IPR013762">
    <property type="entry name" value="Integrase-like_cat_sf"/>
</dbReference>
<evidence type="ECO:0000259" key="4">
    <source>
        <dbReference type="PROSITE" id="PS51898"/>
    </source>
</evidence>
<reference evidence="5 6" key="1">
    <citation type="submission" date="2014-07" db="EMBL/GenBank/DDBJ databases">
        <title>Whole Genome Sequence of the Amycolatopsis methanolica 239.</title>
        <authorList>
            <person name="Tang B."/>
        </authorList>
    </citation>
    <scope>NUCLEOTIDE SEQUENCE [LARGE SCALE GENOMIC DNA]</scope>
    <source>
        <strain evidence="5 6">239</strain>
    </source>
</reference>
<evidence type="ECO:0000313" key="5">
    <source>
        <dbReference type="EMBL" id="AIJ23978.1"/>
    </source>
</evidence>
<evidence type="ECO:0000256" key="1">
    <source>
        <dbReference type="ARBA" id="ARBA00008857"/>
    </source>
</evidence>
<dbReference type="STRING" id="1068978.AMETH_3886"/>
<keyword evidence="3" id="KW-0233">DNA recombination</keyword>
<evidence type="ECO:0000313" key="6">
    <source>
        <dbReference type="Proteomes" id="UP000062973"/>
    </source>
</evidence>
<dbReference type="GO" id="GO:0006310">
    <property type="term" value="P:DNA recombination"/>
    <property type="evidence" value="ECO:0007669"/>
    <property type="project" value="UniProtKB-KW"/>
</dbReference>
<organism evidence="5 6">
    <name type="scientific">Amycolatopsis methanolica 239</name>
    <dbReference type="NCBI Taxonomy" id="1068978"/>
    <lineage>
        <taxon>Bacteria</taxon>
        <taxon>Bacillati</taxon>
        <taxon>Actinomycetota</taxon>
        <taxon>Actinomycetes</taxon>
        <taxon>Pseudonocardiales</taxon>
        <taxon>Pseudonocardiaceae</taxon>
        <taxon>Amycolatopsis</taxon>
        <taxon>Amycolatopsis methanolica group</taxon>
    </lineage>
</organism>
<feature type="domain" description="Tyr recombinase" evidence="4">
    <location>
        <begin position="135"/>
        <end position="344"/>
    </location>
</feature>
<keyword evidence="6" id="KW-1185">Reference proteome</keyword>
<evidence type="ECO:0000256" key="3">
    <source>
        <dbReference type="ARBA" id="ARBA00023172"/>
    </source>
</evidence>
<sequence length="359" mass="40959">MWMALAVVRSLSSGRRLCTPQDLEDFEQELIDQYLLAAVGDETIRQDRMVIFEFARFLGRPLWTAHAEDADRFLRDQRKARGLARSTVYKKSLALAQLFDFLIARYQGDVHALTGHVLVQPIDEFNRPVNRDYGQARVPPSDDDVDLLFTGWRTVVPRPRKYLPAARDYLAASLWRRVGLRITETTMLDVRDWRPDLGELGKLHVRYGKGSRGRGHKTRLVPASNGADALLTWWLTDVRHQFGDDWADPDAPLLPSERRDRDTGRCRRAGVNSLRSGFTGAVAKHLPAWSGRLSPHGMRHYCASSLYARGVDLKAVQELLGHEWLSTTTRYVHVHDDHIEHAWAVANDRIAARLIDREG</sequence>
<dbReference type="AlphaFoldDB" id="A0A076MSS2"/>
<dbReference type="PANTHER" id="PTHR30349:SF41">
    <property type="entry name" value="INTEGRASE_RECOMBINASE PROTEIN MJ0367-RELATED"/>
    <property type="match status" value="1"/>
</dbReference>
<keyword evidence="2" id="KW-0238">DNA-binding</keyword>
<protein>
    <submittedName>
        <fullName evidence="5">Phage integrase family protein</fullName>
    </submittedName>
</protein>
<dbReference type="eggNOG" id="COG4974">
    <property type="taxonomic scope" value="Bacteria"/>
</dbReference>
<dbReference type="PATRIC" id="fig|1068978.7.peg.4161"/>
<dbReference type="InterPro" id="IPR002104">
    <property type="entry name" value="Integrase_catalytic"/>
</dbReference>
<evidence type="ECO:0000256" key="2">
    <source>
        <dbReference type="ARBA" id="ARBA00023125"/>
    </source>
</evidence>
<proteinExistence type="inferred from homology"/>
<dbReference type="EMBL" id="CP009110">
    <property type="protein sequence ID" value="AIJ23978.1"/>
    <property type="molecule type" value="Genomic_DNA"/>
</dbReference>